<feature type="region of interest" description="Disordered" evidence="5">
    <location>
        <begin position="332"/>
        <end position="352"/>
    </location>
</feature>
<sequence length="363" mass="40346">MVPLAVAVERALPGLRRRGYSVVDGAFGEEFCRRCLGELRGAQRRGLLSPNATHFVRRSGTVDVLRKHGISEVSSADPETWRQCRFQAIQDFADMSDSSDLLSALQGLAGRPGLAFTTVKAQANDGTGGCYPLHCDSEPGVDGKLLTGILYLNEDWAPSHGGQLVLHPFPSKPTSVEPIFGRLVLFFSTQMLHRVLPAWRPRFCLNLWMYSSAPQTVRAGAPFIGSRTCEADVVEEQAMTVLLHPKFRRHWAKLALANEWEESLRDAHPATPHLDKAITQHRTEVQKIGSSLGQFLGEIGLTHPDVPCAKDLPYFLAEKYLPLAERVHHHRQEGGVSSEWGDDSHGTKSRTTLNREGRLVEWF</sequence>
<dbReference type="SMART" id="SM00702">
    <property type="entry name" value="P4Hc"/>
    <property type="match status" value="1"/>
</dbReference>
<dbReference type="Gene3D" id="2.60.120.620">
    <property type="entry name" value="q2cbj1_9rhob like domain"/>
    <property type="match status" value="1"/>
</dbReference>
<dbReference type="AlphaFoldDB" id="A0A7S2WWT6"/>
<organism evidence="7">
    <name type="scientific">Rhizochromulina marina</name>
    <dbReference type="NCBI Taxonomy" id="1034831"/>
    <lineage>
        <taxon>Eukaryota</taxon>
        <taxon>Sar</taxon>
        <taxon>Stramenopiles</taxon>
        <taxon>Ochrophyta</taxon>
        <taxon>Dictyochophyceae</taxon>
        <taxon>Rhizochromulinales</taxon>
        <taxon>Rhizochromulina</taxon>
    </lineage>
</organism>
<evidence type="ECO:0000256" key="2">
    <source>
        <dbReference type="ARBA" id="ARBA00022896"/>
    </source>
</evidence>
<evidence type="ECO:0000256" key="5">
    <source>
        <dbReference type="SAM" id="MobiDB-lite"/>
    </source>
</evidence>
<comment type="cofactor">
    <cofactor evidence="1">
        <name>L-ascorbate</name>
        <dbReference type="ChEBI" id="CHEBI:38290"/>
    </cofactor>
</comment>
<keyword evidence="3" id="KW-0223">Dioxygenase</keyword>
<evidence type="ECO:0000313" key="7">
    <source>
        <dbReference type="EMBL" id="CAD9710486.1"/>
    </source>
</evidence>
<keyword evidence="4" id="KW-0560">Oxidoreductase</keyword>
<dbReference type="PANTHER" id="PTHR12907:SF26">
    <property type="entry name" value="HIF PROLYL HYDROXYLASE, ISOFORM C"/>
    <property type="match status" value="1"/>
</dbReference>
<reference evidence="7" key="1">
    <citation type="submission" date="2021-01" db="EMBL/GenBank/DDBJ databases">
        <authorList>
            <person name="Corre E."/>
            <person name="Pelletier E."/>
            <person name="Niang G."/>
            <person name="Scheremetjew M."/>
            <person name="Finn R."/>
            <person name="Kale V."/>
            <person name="Holt S."/>
            <person name="Cochrane G."/>
            <person name="Meng A."/>
            <person name="Brown T."/>
            <person name="Cohen L."/>
        </authorList>
    </citation>
    <scope>NUCLEOTIDE SEQUENCE</scope>
    <source>
        <strain evidence="7">CCMP1243</strain>
    </source>
</reference>
<evidence type="ECO:0000256" key="4">
    <source>
        <dbReference type="ARBA" id="ARBA00023002"/>
    </source>
</evidence>
<dbReference type="GO" id="GO:0031543">
    <property type="term" value="F:peptidyl-proline dioxygenase activity"/>
    <property type="evidence" value="ECO:0007669"/>
    <property type="project" value="TreeGrafter"/>
</dbReference>
<dbReference type="GO" id="GO:0071456">
    <property type="term" value="P:cellular response to hypoxia"/>
    <property type="evidence" value="ECO:0007669"/>
    <property type="project" value="TreeGrafter"/>
</dbReference>
<evidence type="ECO:0000256" key="1">
    <source>
        <dbReference type="ARBA" id="ARBA00001961"/>
    </source>
</evidence>
<keyword evidence="2" id="KW-0847">Vitamin C</keyword>
<dbReference type="Pfam" id="PF13640">
    <property type="entry name" value="2OG-FeII_Oxy_3"/>
    <property type="match status" value="1"/>
</dbReference>
<accession>A0A7S2WWT6</accession>
<dbReference type="GO" id="GO:0008198">
    <property type="term" value="F:ferrous iron binding"/>
    <property type="evidence" value="ECO:0007669"/>
    <property type="project" value="TreeGrafter"/>
</dbReference>
<dbReference type="InterPro" id="IPR006620">
    <property type="entry name" value="Pro_4_hyd_alph"/>
</dbReference>
<protein>
    <recommendedName>
        <fullName evidence="6">Prolyl 4-hydroxylase alpha subunit domain-containing protein</fullName>
    </recommendedName>
</protein>
<dbReference type="InterPro" id="IPR051559">
    <property type="entry name" value="HIF_prolyl_hydroxylases"/>
</dbReference>
<gene>
    <name evidence="7" type="ORF">RMAR1173_LOCUS21479</name>
</gene>
<dbReference type="SUPFAM" id="SSF51197">
    <property type="entry name" value="Clavaminate synthase-like"/>
    <property type="match status" value="1"/>
</dbReference>
<feature type="domain" description="Prolyl 4-hydroxylase alpha subunit" evidence="6">
    <location>
        <begin position="18"/>
        <end position="210"/>
    </location>
</feature>
<dbReference type="InterPro" id="IPR044862">
    <property type="entry name" value="Pro_4_hyd_alph_FE2OG_OXY"/>
</dbReference>
<evidence type="ECO:0000256" key="3">
    <source>
        <dbReference type="ARBA" id="ARBA00022964"/>
    </source>
</evidence>
<name>A0A7S2WWT6_9STRA</name>
<dbReference type="GO" id="GO:0031418">
    <property type="term" value="F:L-ascorbic acid binding"/>
    <property type="evidence" value="ECO:0007669"/>
    <property type="project" value="UniProtKB-KW"/>
</dbReference>
<evidence type="ECO:0000259" key="6">
    <source>
        <dbReference type="SMART" id="SM00702"/>
    </source>
</evidence>
<dbReference type="EMBL" id="HBHJ01032374">
    <property type="protein sequence ID" value="CAD9710486.1"/>
    <property type="molecule type" value="Transcribed_RNA"/>
</dbReference>
<dbReference type="PANTHER" id="PTHR12907">
    <property type="entry name" value="EGL NINE HOMOLOG-RELATED"/>
    <property type="match status" value="1"/>
</dbReference>
<proteinExistence type="predicted"/>